<accession>A0A495DLM8</accession>
<sequence>MMRIESRGACAIKIYYRSGNNSGARNFYKFTWHYAYARCELCNIDVDLICNYLKTVE</sequence>
<name>A0A495DLM8_9PROT</name>
<dbReference type="EMBL" id="RBIM01000001">
    <property type="protein sequence ID" value="RKR03836.1"/>
    <property type="molecule type" value="Genomic_DNA"/>
</dbReference>
<organism evidence="1 2">
    <name type="scientific">Maricaulis maris</name>
    <dbReference type="NCBI Taxonomy" id="74318"/>
    <lineage>
        <taxon>Bacteria</taxon>
        <taxon>Pseudomonadati</taxon>
        <taxon>Pseudomonadota</taxon>
        <taxon>Alphaproteobacteria</taxon>
        <taxon>Maricaulales</taxon>
        <taxon>Maricaulaceae</taxon>
        <taxon>Maricaulis</taxon>
    </lineage>
</organism>
<reference evidence="1 2" key="1">
    <citation type="submission" date="2018-10" db="EMBL/GenBank/DDBJ databases">
        <title>Genomic Encyclopedia of Type Strains, Phase IV (KMG-IV): sequencing the most valuable type-strain genomes for metagenomic binning, comparative biology and taxonomic classification.</title>
        <authorList>
            <person name="Goeker M."/>
        </authorList>
    </citation>
    <scope>NUCLEOTIDE SEQUENCE [LARGE SCALE GENOMIC DNA]</scope>
    <source>
        <strain evidence="1 2">DSM 4734</strain>
    </source>
</reference>
<dbReference type="Proteomes" id="UP000273675">
    <property type="component" value="Unassembled WGS sequence"/>
</dbReference>
<evidence type="ECO:0000313" key="1">
    <source>
        <dbReference type="EMBL" id="RKR03836.1"/>
    </source>
</evidence>
<gene>
    <name evidence="1" type="ORF">C7435_0278</name>
</gene>
<evidence type="ECO:0000313" key="2">
    <source>
        <dbReference type="Proteomes" id="UP000273675"/>
    </source>
</evidence>
<protein>
    <submittedName>
        <fullName evidence="1">Uncharacterized protein</fullName>
    </submittedName>
</protein>
<proteinExistence type="predicted"/>
<dbReference type="AlphaFoldDB" id="A0A495DLM8"/>
<comment type="caution">
    <text evidence="1">The sequence shown here is derived from an EMBL/GenBank/DDBJ whole genome shotgun (WGS) entry which is preliminary data.</text>
</comment>